<dbReference type="Pfam" id="PF17802">
    <property type="entry name" value="SpaA"/>
    <property type="match status" value="1"/>
</dbReference>
<dbReference type="PROSITE" id="PS50234">
    <property type="entry name" value="VWFA"/>
    <property type="match status" value="1"/>
</dbReference>
<dbReference type="Pfam" id="PF00746">
    <property type="entry name" value="Gram_pos_anchor"/>
    <property type="match status" value="1"/>
</dbReference>
<evidence type="ECO:0000256" key="1">
    <source>
        <dbReference type="ARBA" id="ARBA00022512"/>
    </source>
</evidence>
<dbReference type="Pfam" id="PF25549">
    <property type="entry name" value="DUF7927"/>
    <property type="match status" value="1"/>
</dbReference>
<dbReference type="SMART" id="SM00327">
    <property type="entry name" value="VWA"/>
    <property type="match status" value="1"/>
</dbReference>
<dbReference type="InterPro" id="IPR002035">
    <property type="entry name" value="VWF_A"/>
</dbReference>
<dbReference type="InterPro" id="IPR019931">
    <property type="entry name" value="LPXTG_anchor"/>
</dbReference>
<dbReference type="InterPro" id="IPR036465">
    <property type="entry name" value="vWFA_dom_sf"/>
</dbReference>
<keyword evidence="4" id="KW-0572">Peptidoglycan-anchor</keyword>
<feature type="region of interest" description="Disordered" evidence="5">
    <location>
        <begin position="1"/>
        <end position="47"/>
    </location>
</feature>
<protein>
    <submittedName>
        <fullName evidence="8">DUF11 domain-containing protein</fullName>
    </submittedName>
</protein>
<dbReference type="InterPro" id="IPR013783">
    <property type="entry name" value="Ig-like_fold"/>
</dbReference>
<dbReference type="Proteomes" id="UP001646141">
    <property type="component" value="Unassembled WGS sequence"/>
</dbReference>
<evidence type="ECO:0000313" key="8">
    <source>
        <dbReference type="EMBL" id="MBL3690371.1"/>
    </source>
</evidence>
<evidence type="ECO:0000256" key="3">
    <source>
        <dbReference type="ARBA" id="ARBA00022729"/>
    </source>
</evidence>
<dbReference type="Pfam" id="PF00092">
    <property type="entry name" value="VWA"/>
    <property type="match status" value="1"/>
</dbReference>
<feature type="domain" description="VWFA" evidence="7">
    <location>
        <begin position="351"/>
        <end position="542"/>
    </location>
</feature>
<evidence type="ECO:0000256" key="2">
    <source>
        <dbReference type="ARBA" id="ARBA00022525"/>
    </source>
</evidence>
<comment type="caution">
    <text evidence="8">The sequence shown here is derived from an EMBL/GenBank/DDBJ whole genome shotgun (WGS) entry which is preliminary data.</text>
</comment>
<dbReference type="Gene3D" id="3.40.50.410">
    <property type="entry name" value="von Willebrand factor, type A domain"/>
    <property type="match status" value="1"/>
</dbReference>
<keyword evidence="6" id="KW-0812">Transmembrane</keyword>
<keyword evidence="1" id="KW-0134">Cell wall</keyword>
<keyword evidence="3" id="KW-0732">Signal</keyword>
<feature type="compositionally biased region" description="Basic and acidic residues" evidence="5">
    <location>
        <begin position="106"/>
        <end position="120"/>
    </location>
</feature>
<dbReference type="CDD" id="cd00198">
    <property type="entry name" value="vWFA"/>
    <property type="match status" value="1"/>
</dbReference>
<name>A0ABS1SQE1_9MICO</name>
<dbReference type="SUPFAM" id="SSF53300">
    <property type="entry name" value="vWA-like"/>
    <property type="match status" value="1"/>
</dbReference>
<evidence type="ECO:0000256" key="6">
    <source>
        <dbReference type="SAM" id="Phobius"/>
    </source>
</evidence>
<keyword evidence="6" id="KW-0472">Membrane</keyword>
<dbReference type="EMBL" id="QYAD01000003">
    <property type="protein sequence ID" value="MBL3690371.1"/>
    <property type="molecule type" value="Genomic_DNA"/>
</dbReference>
<evidence type="ECO:0000256" key="4">
    <source>
        <dbReference type="ARBA" id="ARBA00023088"/>
    </source>
</evidence>
<gene>
    <name evidence="8" type="ORF">D3226_10420</name>
</gene>
<proteinExistence type="predicted"/>
<evidence type="ECO:0000256" key="5">
    <source>
        <dbReference type="SAM" id="MobiDB-lite"/>
    </source>
</evidence>
<feature type="transmembrane region" description="Helical" evidence="6">
    <location>
        <begin position="50"/>
        <end position="72"/>
    </location>
</feature>
<sequence length="970" mass="100330">MRCSPAQPSARWGGATEMSVEVERVSKEASNMKTKRRGAGHRGAARRQRISAGVAFGIALTLLGGSMAPALAVGDESVPGDETSTTTNGSVLDAEWQISEDASSDTAERLSAEEAGEPSHETGNGLPDEAVDEPAEVPQVSPLAIPQPTARTAVITVKVGGDRKADGSVAPLAGVRLALHGAGTGTGGGGASGAGTIPQQGSAGARYNAAWSWTTCTSDADGDCSFEVPIRSGAISSSGVPQDTRFWVVQEAAPGGWYMNPNVRIGTFGASPELTWQYRFRTDTRLRAGETYSSTTAMPWNTTAADPDRYFMRNRVDANTEDWYAANVGRTTGVWNQSRENPPMIGGCPIDIALIADTSGSLGATGMTGLKDTMSSFVAAFQGTNARMAAFSFSDLSPGNGASNHPTLMPVTTSAQAAAFTAQFASWVPGGGTNWDAGFAAVANAQPHYDLAILLTDGNPTVLRDNPGSGSSAYNSIQDVDAGVFSANQLKQEGTRVLSLGVGPALTAASEANLRAVSGSAKNTDYFRAGSFDEATQVLVELAKKRCTGSIGVQKLIIPEGGTVSDAVPAPAGWEFGAETATDAARLTPAAQTTVAGGDGKVDFGLSFTPGVRSVGVQIHEVQQDGYAHVPVGGQNAVCVNRNSGAQVAVTNSGDAARPAFGVAANENERIECKIYNQPKSPGVIDAVKSSDPASGAMVSPGQEVSYTLTFTNSGGQAAPVEYDDVLNGVLDDADLIGSPAAQSPLDASYDSGTQRIRVTGTLPAGEVKTVTYRVKVKEELLETSDGRLGNFIVKTGEEPPAECEPEDPHCTEHPVVATLSWSKIDGAEPANLLSGSTWVLTPYDAAGQLVPSAAVTVEDCAAETEAECTGADTDPRAGKFRLEQLAPGRYSLTETVAPPGYQLLDVPIEVVLNSNLALGGIVNTQSEVPVLPLTGGLGASSIFLGAAGLGTLVVLGLLLQRRRLMMERA</sequence>
<reference evidence="8 9" key="1">
    <citation type="submission" date="2018-09" db="EMBL/GenBank/DDBJ databases">
        <title>Comparative genomics of Leucobacter spp.</title>
        <authorList>
            <person name="Reis A.C."/>
            <person name="Kolvenbach B.A."/>
            <person name="Corvini P.F.X."/>
            <person name="Nunes O.C."/>
        </authorList>
    </citation>
    <scope>NUCLEOTIDE SEQUENCE [LARGE SCALE GENOMIC DNA]</scope>
    <source>
        <strain evidence="8 9">L-1</strain>
    </source>
</reference>
<dbReference type="Gene3D" id="2.60.40.10">
    <property type="entry name" value="Immunoglobulins"/>
    <property type="match status" value="1"/>
</dbReference>
<organism evidence="8 9">
    <name type="scientific">Leucobacter chromiireducens subsp. chromiireducens</name>
    <dbReference type="NCBI Taxonomy" id="660067"/>
    <lineage>
        <taxon>Bacteria</taxon>
        <taxon>Bacillati</taxon>
        <taxon>Actinomycetota</taxon>
        <taxon>Actinomycetes</taxon>
        <taxon>Micrococcales</taxon>
        <taxon>Microbacteriaceae</taxon>
        <taxon>Leucobacter</taxon>
    </lineage>
</organism>
<feature type="compositionally biased region" description="Basic residues" evidence="5">
    <location>
        <begin position="33"/>
        <end position="47"/>
    </location>
</feature>
<evidence type="ECO:0000313" key="9">
    <source>
        <dbReference type="Proteomes" id="UP001646141"/>
    </source>
</evidence>
<dbReference type="InterPro" id="IPR041033">
    <property type="entry name" value="SpaA_PFL_dom_1"/>
</dbReference>
<evidence type="ECO:0000259" key="7">
    <source>
        <dbReference type="PROSITE" id="PS50234"/>
    </source>
</evidence>
<feature type="transmembrane region" description="Helical" evidence="6">
    <location>
        <begin position="938"/>
        <end position="960"/>
    </location>
</feature>
<keyword evidence="9" id="KW-1185">Reference proteome</keyword>
<keyword evidence="6" id="KW-1133">Transmembrane helix</keyword>
<dbReference type="InterPro" id="IPR057687">
    <property type="entry name" value="DUF7927"/>
</dbReference>
<accession>A0ABS1SQE1</accession>
<feature type="region of interest" description="Disordered" evidence="5">
    <location>
        <begin position="74"/>
        <end position="145"/>
    </location>
</feature>
<keyword evidence="2" id="KW-0964">Secreted</keyword>